<evidence type="ECO:0000313" key="1">
    <source>
        <dbReference type="EMBL" id="KAG5840026.1"/>
    </source>
</evidence>
<feature type="non-terminal residue" evidence="1">
    <location>
        <position position="75"/>
    </location>
</feature>
<organism evidence="1 2">
    <name type="scientific">Anguilla anguilla</name>
    <name type="common">European freshwater eel</name>
    <name type="synonym">Muraena anguilla</name>
    <dbReference type="NCBI Taxonomy" id="7936"/>
    <lineage>
        <taxon>Eukaryota</taxon>
        <taxon>Metazoa</taxon>
        <taxon>Chordata</taxon>
        <taxon>Craniata</taxon>
        <taxon>Vertebrata</taxon>
        <taxon>Euteleostomi</taxon>
        <taxon>Actinopterygii</taxon>
        <taxon>Neopterygii</taxon>
        <taxon>Teleostei</taxon>
        <taxon>Anguilliformes</taxon>
        <taxon>Anguillidae</taxon>
        <taxon>Anguilla</taxon>
    </lineage>
</organism>
<dbReference type="Proteomes" id="UP001044222">
    <property type="component" value="Chromosome 11"/>
</dbReference>
<dbReference type="AlphaFoldDB" id="A0A9D3RS16"/>
<dbReference type="EMBL" id="JAFIRN010000011">
    <property type="protein sequence ID" value="KAG5840026.1"/>
    <property type="molecule type" value="Genomic_DNA"/>
</dbReference>
<gene>
    <name evidence="1" type="ORF">ANANG_G00211880</name>
</gene>
<sequence length="75" mass="7972">VLSIPVPVRVLFPCSVPVLVLSCLQPPPSVDSLPGSASWDVRSRPLGGGYCHVPVFLSVFPLLGRQMAALLFCVL</sequence>
<proteinExistence type="predicted"/>
<evidence type="ECO:0000313" key="2">
    <source>
        <dbReference type="Proteomes" id="UP001044222"/>
    </source>
</evidence>
<accession>A0A9D3RS16</accession>
<name>A0A9D3RS16_ANGAN</name>
<comment type="caution">
    <text evidence="1">The sequence shown here is derived from an EMBL/GenBank/DDBJ whole genome shotgun (WGS) entry which is preliminary data.</text>
</comment>
<keyword evidence="2" id="KW-1185">Reference proteome</keyword>
<reference evidence="1" key="1">
    <citation type="submission" date="2021-01" db="EMBL/GenBank/DDBJ databases">
        <title>A chromosome-scale assembly of European eel, Anguilla anguilla.</title>
        <authorList>
            <person name="Henkel C."/>
            <person name="Jong-Raadsen S.A."/>
            <person name="Dufour S."/>
            <person name="Weltzien F.-A."/>
            <person name="Palstra A.P."/>
            <person name="Pelster B."/>
            <person name="Spaink H.P."/>
            <person name="Van Den Thillart G.E."/>
            <person name="Jansen H."/>
            <person name="Zahm M."/>
            <person name="Klopp C."/>
            <person name="Cedric C."/>
            <person name="Louis A."/>
            <person name="Berthelot C."/>
            <person name="Parey E."/>
            <person name="Roest Crollius H."/>
            <person name="Montfort J."/>
            <person name="Robinson-Rechavi M."/>
            <person name="Bucao C."/>
            <person name="Bouchez O."/>
            <person name="Gislard M."/>
            <person name="Lluch J."/>
            <person name="Milhes M."/>
            <person name="Lampietro C."/>
            <person name="Lopez Roques C."/>
            <person name="Donnadieu C."/>
            <person name="Braasch I."/>
            <person name="Desvignes T."/>
            <person name="Postlethwait J."/>
            <person name="Bobe J."/>
            <person name="Guiguen Y."/>
            <person name="Dirks R."/>
        </authorList>
    </citation>
    <scope>NUCLEOTIDE SEQUENCE</scope>
    <source>
        <strain evidence="1">Tag_6206</strain>
        <tissue evidence="1">Liver</tissue>
    </source>
</reference>
<protein>
    <submittedName>
        <fullName evidence="1">Uncharacterized protein</fullName>
    </submittedName>
</protein>
<feature type="non-terminal residue" evidence="1">
    <location>
        <position position="1"/>
    </location>
</feature>